<dbReference type="InterPro" id="IPR052558">
    <property type="entry name" value="Siderophore_Hydrolase_D"/>
</dbReference>
<proteinExistence type="inferred from homology"/>
<dbReference type="GO" id="GO:0016788">
    <property type="term" value="F:hydrolase activity, acting on ester bonds"/>
    <property type="evidence" value="ECO:0007669"/>
    <property type="project" value="TreeGrafter"/>
</dbReference>
<accession>A0A975D730</accession>
<evidence type="ECO:0000256" key="1">
    <source>
        <dbReference type="ARBA" id="ARBA00005622"/>
    </source>
</evidence>
<evidence type="ECO:0000313" key="3">
    <source>
        <dbReference type="EMBL" id="QTH23929.1"/>
    </source>
</evidence>
<dbReference type="PANTHER" id="PTHR40841:SF2">
    <property type="entry name" value="SIDEROPHORE-DEGRADING ESTERASE (EUROFUNG)"/>
    <property type="match status" value="1"/>
</dbReference>
<dbReference type="PANTHER" id="PTHR40841">
    <property type="entry name" value="SIDEROPHORE TRIACETYLFUSARININE C ESTERASE"/>
    <property type="match status" value="1"/>
</dbReference>
<comment type="similarity">
    <text evidence="1">Belongs to the esterase D family.</text>
</comment>
<reference evidence="3" key="2">
    <citation type="submission" date="2021-04" db="EMBL/GenBank/DDBJ databases">
        <title>Isolation and genomic analysis of the ibuprofen-degrading bacterium Sphingomonas strain MPO218.</title>
        <authorList>
            <person name="Aulestia M."/>
            <person name="Flores A."/>
            <person name="Mangas E.L."/>
            <person name="Perez-Pulido A.J."/>
            <person name="Santero E."/>
            <person name="Camacho E.M."/>
        </authorList>
    </citation>
    <scope>NUCLEOTIDE SEQUENCE</scope>
    <source>
        <strain evidence="3">MPO218</strain>
    </source>
</reference>
<dbReference type="InterPro" id="IPR000801">
    <property type="entry name" value="Esterase-like"/>
</dbReference>
<name>A0A975D730_9SPHN</name>
<evidence type="ECO:0000256" key="2">
    <source>
        <dbReference type="ARBA" id="ARBA00022801"/>
    </source>
</evidence>
<keyword evidence="2 3" id="KW-0378">Hydrolase</keyword>
<protein>
    <submittedName>
        <fullName evidence="3">Alpha/beta hydrolase</fullName>
    </submittedName>
</protein>
<dbReference type="EMBL" id="CP059319">
    <property type="protein sequence ID" value="QTH23929.1"/>
    <property type="molecule type" value="Genomic_DNA"/>
</dbReference>
<dbReference type="Proteomes" id="UP000664914">
    <property type="component" value="Chromosome"/>
</dbReference>
<gene>
    <name evidence="3" type="ORF">HRJ34_10695</name>
</gene>
<evidence type="ECO:0000313" key="4">
    <source>
        <dbReference type="Proteomes" id="UP000664914"/>
    </source>
</evidence>
<organism evidence="3 4">
    <name type="scientific">Rhizorhabdus wittichii</name>
    <dbReference type="NCBI Taxonomy" id="160791"/>
    <lineage>
        <taxon>Bacteria</taxon>
        <taxon>Pseudomonadati</taxon>
        <taxon>Pseudomonadota</taxon>
        <taxon>Alphaproteobacteria</taxon>
        <taxon>Sphingomonadales</taxon>
        <taxon>Sphingomonadaceae</taxon>
        <taxon>Rhizorhabdus</taxon>
    </lineage>
</organism>
<dbReference type="Gene3D" id="3.40.50.1820">
    <property type="entry name" value="alpha/beta hydrolase"/>
    <property type="match status" value="1"/>
</dbReference>
<dbReference type="RefSeq" id="WP_012050385.1">
    <property type="nucleotide sequence ID" value="NZ_CP059319.1"/>
</dbReference>
<dbReference type="Pfam" id="PF00756">
    <property type="entry name" value="Esterase"/>
    <property type="match status" value="1"/>
</dbReference>
<dbReference type="AlphaFoldDB" id="A0A975D730"/>
<reference evidence="3" key="1">
    <citation type="submission" date="2020-07" db="EMBL/GenBank/DDBJ databases">
        <authorList>
            <person name="Camacho E."/>
        </authorList>
    </citation>
    <scope>NUCLEOTIDE SEQUENCE</scope>
    <source>
        <strain evidence="3">MPO218</strain>
    </source>
</reference>
<dbReference type="SUPFAM" id="SSF53474">
    <property type="entry name" value="alpha/beta-Hydrolases"/>
    <property type="match status" value="1"/>
</dbReference>
<sequence length="345" mass="37759">MNTPEDRPSPSSIGSLVTEAAVAAITPARAAAGRTDGNGGAATPLFGLTETTPSFDALFPSTRYFEIDSNIAGERFSAWVTPPAQYDADPTRAYPVVYQVDGNLFFPTTTPFHQPGQSDTMSPQLPFILVSVGYSAQESHAWAWLRVRDLLPPGEKVPDVMMQAVDMTVQAGLMPREEGDRYLEMFANPAADKFLAFLEQELHPQLAKAFRIDADNVGLWGVSYGGLFAAYVAIKRSDLFKRIGASSPGIIGEDSQIFELYREAVATQRDYSDRHLHITLGARELAQPSIYQWLLARGTTRLLAETSQNPLPGLQVSTEIIPLESHLSGGVPAWFSFLRACYLRG</sequence>
<dbReference type="InterPro" id="IPR029058">
    <property type="entry name" value="AB_hydrolase_fold"/>
</dbReference>